<evidence type="ECO:0000313" key="3">
    <source>
        <dbReference type="Proteomes" id="UP001605036"/>
    </source>
</evidence>
<accession>A0ABD1Y9W9</accession>
<comment type="caution">
    <text evidence="2">The sequence shown here is derived from an EMBL/GenBank/DDBJ whole genome shotgun (WGS) entry which is preliminary data.</text>
</comment>
<evidence type="ECO:0000256" key="1">
    <source>
        <dbReference type="ARBA" id="ARBA00009861"/>
    </source>
</evidence>
<dbReference type="Gene3D" id="3.30.559.10">
    <property type="entry name" value="Chloramphenicol acetyltransferase-like domain"/>
    <property type="match status" value="2"/>
</dbReference>
<keyword evidence="3" id="KW-1185">Reference proteome</keyword>
<dbReference type="EMBL" id="JBHFFA010000006">
    <property type="protein sequence ID" value="KAL2622507.1"/>
    <property type="molecule type" value="Genomic_DNA"/>
</dbReference>
<proteinExistence type="inferred from homology"/>
<dbReference type="InterPro" id="IPR023213">
    <property type="entry name" value="CAT-like_dom_sf"/>
</dbReference>
<dbReference type="InterPro" id="IPR050317">
    <property type="entry name" value="Plant_Fungal_Acyltransferase"/>
</dbReference>
<dbReference type="Proteomes" id="UP001605036">
    <property type="component" value="Unassembled WGS sequence"/>
</dbReference>
<gene>
    <name evidence="2" type="ORF">R1flu_002712</name>
</gene>
<dbReference type="PANTHER" id="PTHR31642:SF160">
    <property type="entry name" value="HXXXD-TYPE ACYL-TRANSFERASE FAMILY PROTEIN"/>
    <property type="match status" value="1"/>
</dbReference>
<dbReference type="AlphaFoldDB" id="A0ABD1Y9W9"/>
<dbReference type="PANTHER" id="PTHR31642">
    <property type="entry name" value="TRICHOTHECENE 3-O-ACETYLTRANSFERASE"/>
    <property type="match status" value="1"/>
</dbReference>
<evidence type="ECO:0008006" key="4">
    <source>
        <dbReference type="Google" id="ProtNLM"/>
    </source>
</evidence>
<comment type="similarity">
    <text evidence="1">Belongs to the plant acyltransferase family.</text>
</comment>
<name>A0ABD1Y9W9_9MARC</name>
<protein>
    <recommendedName>
        <fullName evidence="4">Acyltransferase</fullName>
    </recommendedName>
</protein>
<sequence length="451" mass="50982">MIPKWTTISTQLVEPDVKREPEWMECSVLDYLALYYKSQLFLYTPNSEGEGIPQIDQLTDSLSKALTFFYPLAGRLIREVRWEKQRLQCNNAGALFIHKRYNGVASELINEDNFTPTFDLSGIEDIQPHAPVYPPSGLPTLIIQVTDFECGSRCVNASFSHQVSDATSNIHFLRSWAEISRGQMISSVPVHDRSLLSPRKPSPVLDDGAPVRFLNNRVKEPPAYNCFPIPEEGMRMKAWELSKTEMEAVKDQGRRDCAGNAVIPSTADCLSAHLWRLMVGKRDYKPDDMVALNTYVDLRSRLKDFPPSYFGNCVISTSTMMTVRDLLSKSLGDVATEIRKSNQAVDDEVARGWIDWLSANKFHIWSLGDEPLMPGDPQVVYHIYRASYVLRAPFYDLDFGSGKPLLSFRNDVVENSQLLGTFLALPSSRRGDVRLELFAENSLLDKIGDKL</sequence>
<evidence type="ECO:0000313" key="2">
    <source>
        <dbReference type="EMBL" id="KAL2622507.1"/>
    </source>
</evidence>
<reference evidence="2 3" key="1">
    <citation type="submission" date="2024-09" db="EMBL/GenBank/DDBJ databases">
        <title>Chromosome-scale assembly of Riccia fluitans.</title>
        <authorList>
            <person name="Paukszto L."/>
            <person name="Sawicki J."/>
            <person name="Karawczyk K."/>
            <person name="Piernik-Szablinska J."/>
            <person name="Szczecinska M."/>
            <person name="Mazdziarz M."/>
        </authorList>
    </citation>
    <scope>NUCLEOTIDE SEQUENCE [LARGE SCALE GENOMIC DNA]</scope>
    <source>
        <strain evidence="2">Rf_01</strain>
        <tissue evidence="2">Aerial parts of the thallus</tissue>
    </source>
</reference>
<organism evidence="2 3">
    <name type="scientific">Riccia fluitans</name>
    <dbReference type="NCBI Taxonomy" id="41844"/>
    <lineage>
        <taxon>Eukaryota</taxon>
        <taxon>Viridiplantae</taxon>
        <taxon>Streptophyta</taxon>
        <taxon>Embryophyta</taxon>
        <taxon>Marchantiophyta</taxon>
        <taxon>Marchantiopsida</taxon>
        <taxon>Marchantiidae</taxon>
        <taxon>Marchantiales</taxon>
        <taxon>Ricciaceae</taxon>
        <taxon>Riccia</taxon>
    </lineage>
</organism>
<dbReference type="Pfam" id="PF02458">
    <property type="entry name" value="Transferase"/>
    <property type="match status" value="1"/>
</dbReference>